<keyword evidence="3" id="KW-1185">Reference proteome</keyword>
<feature type="transmembrane region" description="Helical" evidence="1">
    <location>
        <begin position="6"/>
        <end position="24"/>
    </location>
</feature>
<keyword evidence="1" id="KW-1133">Transmembrane helix</keyword>
<keyword evidence="1" id="KW-0472">Membrane</keyword>
<dbReference type="Proteomes" id="UP001282284">
    <property type="component" value="Unassembled WGS sequence"/>
</dbReference>
<organism evidence="2 3">
    <name type="scientific">Sporosarcina saromensis</name>
    <dbReference type="NCBI Taxonomy" id="359365"/>
    <lineage>
        <taxon>Bacteria</taxon>
        <taxon>Bacillati</taxon>
        <taxon>Bacillota</taxon>
        <taxon>Bacilli</taxon>
        <taxon>Bacillales</taxon>
        <taxon>Caryophanaceae</taxon>
        <taxon>Sporosarcina</taxon>
    </lineage>
</organism>
<keyword evidence="1" id="KW-0812">Transmembrane</keyword>
<proteinExistence type="predicted"/>
<reference evidence="2 3" key="1">
    <citation type="submission" date="2023-06" db="EMBL/GenBank/DDBJ databases">
        <title>Sporosarcina sp. nov., isolated from Korean traditional fermented seafood 'Jeotgal'.</title>
        <authorList>
            <person name="Yang A.I."/>
            <person name="Shin N.-R."/>
        </authorList>
    </citation>
    <scope>NUCLEOTIDE SEQUENCE [LARGE SCALE GENOMIC DNA]</scope>
    <source>
        <strain evidence="2 3">KCTC13119</strain>
    </source>
</reference>
<sequence>MSRRSLYKVSIIGIVAGLLLALFFKVVEERTSHKVYTLLLNIDYIPVLNTVQFPEIVEVGFHIIISIAVCLFLFLFIRFKKITQSRRIIRFCVVVNVLIAILYYPTTLLSERTPAFTNLWALVFWIIGHIGYGWIVGVLLSKLFKNK</sequence>
<feature type="transmembrane region" description="Helical" evidence="1">
    <location>
        <begin position="118"/>
        <end position="140"/>
    </location>
</feature>
<gene>
    <name evidence="2" type="ORF">QT711_09545</name>
</gene>
<evidence type="ECO:0000313" key="2">
    <source>
        <dbReference type="EMBL" id="MDW0113430.1"/>
    </source>
</evidence>
<dbReference type="EMBL" id="JAUBDI010000007">
    <property type="protein sequence ID" value="MDW0113430.1"/>
    <property type="molecule type" value="Genomic_DNA"/>
</dbReference>
<feature type="transmembrane region" description="Helical" evidence="1">
    <location>
        <begin position="88"/>
        <end position="106"/>
    </location>
</feature>
<accession>A0ABU4G8Y7</accession>
<dbReference type="RefSeq" id="WP_317943754.1">
    <property type="nucleotide sequence ID" value="NZ_JAUBDI010000007.1"/>
</dbReference>
<feature type="transmembrane region" description="Helical" evidence="1">
    <location>
        <begin position="59"/>
        <end position="76"/>
    </location>
</feature>
<evidence type="ECO:0000256" key="1">
    <source>
        <dbReference type="SAM" id="Phobius"/>
    </source>
</evidence>
<protein>
    <submittedName>
        <fullName evidence="2">Uncharacterized protein</fullName>
    </submittedName>
</protein>
<name>A0ABU4G8Y7_9BACL</name>
<comment type="caution">
    <text evidence="2">The sequence shown here is derived from an EMBL/GenBank/DDBJ whole genome shotgun (WGS) entry which is preliminary data.</text>
</comment>
<evidence type="ECO:0000313" key="3">
    <source>
        <dbReference type="Proteomes" id="UP001282284"/>
    </source>
</evidence>